<dbReference type="EMBL" id="VLLB01000008">
    <property type="protein sequence ID" value="TWI62605.1"/>
    <property type="molecule type" value="Genomic_DNA"/>
</dbReference>
<keyword evidence="1" id="KW-0732">Signal</keyword>
<feature type="chain" id="PRO_5021880924" evidence="1">
    <location>
        <begin position="20"/>
        <end position="155"/>
    </location>
</feature>
<dbReference type="Proteomes" id="UP000318431">
    <property type="component" value="Unassembled WGS sequence"/>
</dbReference>
<protein>
    <submittedName>
        <fullName evidence="2">Uncharacterized protein</fullName>
    </submittedName>
</protein>
<accession>A0A562R0K7</accession>
<dbReference type="AlphaFoldDB" id="A0A562R0K7"/>
<comment type="caution">
    <text evidence="2">The sequence shown here is derived from an EMBL/GenBank/DDBJ whole genome shotgun (WGS) entry which is preliminary data.</text>
</comment>
<feature type="signal peptide" evidence="1">
    <location>
        <begin position="1"/>
        <end position="19"/>
    </location>
</feature>
<dbReference type="RefSeq" id="WP_145651475.1">
    <property type="nucleotide sequence ID" value="NZ_VLLB01000008.1"/>
</dbReference>
<gene>
    <name evidence="2" type="ORF">IP91_04126</name>
</gene>
<sequence length="155" mass="15803">MKILLPILCAMWCTPPALAQQAPDAWRQVDDIILGAARGGFDAGDGLLVSLSVGRLLSLNGSTVASSQLVVPDVARAAASGAGLASFQAFQAGAGDALQRAGTPMAGLVLQNGASDQLIRAQTTIDATVNSLAVLKNLNFGDSLRQALAVPIVPR</sequence>
<reference evidence="2 3" key="1">
    <citation type="journal article" date="2015" name="Stand. Genomic Sci.">
        <title>Genomic Encyclopedia of Bacterial and Archaeal Type Strains, Phase III: the genomes of soil and plant-associated and newly described type strains.</title>
        <authorList>
            <person name="Whitman W.B."/>
            <person name="Woyke T."/>
            <person name="Klenk H.P."/>
            <person name="Zhou Y."/>
            <person name="Lilburn T.G."/>
            <person name="Beck B.J."/>
            <person name="De Vos P."/>
            <person name="Vandamme P."/>
            <person name="Eisen J.A."/>
            <person name="Garrity G."/>
            <person name="Hugenholtz P."/>
            <person name="Kyrpides N.C."/>
        </authorList>
    </citation>
    <scope>NUCLEOTIDE SEQUENCE [LARGE SCALE GENOMIC DNA]</scope>
    <source>
        <strain evidence="2 3">CGMCC 1.10822</strain>
    </source>
</reference>
<evidence type="ECO:0000256" key="1">
    <source>
        <dbReference type="SAM" id="SignalP"/>
    </source>
</evidence>
<organism evidence="2 3">
    <name type="scientific">Pseudoduganella lurida</name>
    <dbReference type="NCBI Taxonomy" id="1036180"/>
    <lineage>
        <taxon>Bacteria</taxon>
        <taxon>Pseudomonadati</taxon>
        <taxon>Pseudomonadota</taxon>
        <taxon>Betaproteobacteria</taxon>
        <taxon>Burkholderiales</taxon>
        <taxon>Oxalobacteraceae</taxon>
        <taxon>Telluria group</taxon>
        <taxon>Pseudoduganella</taxon>
    </lineage>
</organism>
<proteinExistence type="predicted"/>
<dbReference type="OrthoDB" id="5956306at2"/>
<evidence type="ECO:0000313" key="2">
    <source>
        <dbReference type="EMBL" id="TWI62605.1"/>
    </source>
</evidence>
<evidence type="ECO:0000313" key="3">
    <source>
        <dbReference type="Proteomes" id="UP000318431"/>
    </source>
</evidence>
<keyword evidence="3" id="KW-1185">Reference proteome</keyword>
<name>A0A562R0K7_9BURK</name>